<dbReference type="InterPro" id="IPR025654">
    <property type="entry name" value="PEX2/10"/>
</dbReference>
<evidence type="ECO:0000256" key="6">
    <source>
        <dbReference type="ARBA" id="ARBA00022448"/>
    </source>
</evidence>
<dbReference type="PANTHER" id="PTHR23350:SF0">
    <property type="entry name" value="PEROXISOME BIOGENESIS FACTOR 10"/>
    <property type="match status" value="1"/>
</dbReference>
<evidence type="ECO:0000256" key="16">
    <source>
        <dbReference type="ARBA" id="ARBA00023140"/>
    </source>
</evidence>
<evidence type="ECO:0000256" key="1">
    <source>
        <dbReference type="ARBA" id="ARBA00000900"/>
    </source>
</evidence>
<keyword evidence="8" id="KW-0812">Transmembrane</keyword>
<keyword evidence="11" id="KW-0833">Ubl conjugation pathway</keyword>
<dbReference type="GeneID" id="94428830"/>
<evidence type="ECO:0000256" key="9">
    <source>
        <dbReference type="ARBA" id="ARBA00022723"/>
    </source>
</evidence>
<keyword evidence="15" id="KW-0472">Membrane</keyword>
<dbReference type="InterPro" id="IPR007110">
    <property type="entry name" value="Ig-like_dom"/>
</dbReference>
<sequence length="468" mass="52906">MLASSGLSSLREHHKKLVAYARQRHEELRREGGRVSQVLPRKTKLLFLLLSILLPYGFDVVQEIITKRYLALLAVLQQRLRRAEFLQRHREQWAARQTDSNRPLDEGAIPVSGDPPTVTLSRDERLLIAAYRVCQALQVLVVLLQVIQTGLFLVNGEFRSLPDWILGLKMEHIAPSLQRNVSLELLQHQLHWQALTQLLVLVLPQLPTHRVLLRQLLRLRKLPPLIRERAAELRLRALSWFEQRAEQLRRQEQQIEHGPPSRQTAAGKVHKLGREYEGSSLQLKSQMHRGRLTKRQAGFSYLVIFNSICRAALLRSLRRGCGVFVRLLAVAPQSEGQQGHGVCSDSNTGISSTGKAFSLADEETDDDDLIEDGPCIFCGKEEIVLPFTGENCKHRFCYWCVASHPQYQASENASTQQGDGNGPAEAEAKSPPAPTEKKAEKKSFWGGDEETLECPVCGEDITRISWAR</sequence>
<evidence type="ECO:0000259" key="18">
    <source>
        <dbReference type="PROSITE" id="PS50835"/>
    </source>
</evidence>
<dbReference type="InterPro" id="IPR006845">
    <property type="entry name" value="Pex_N"/>
</dbReference>
<dbReference type="VEuPathDB" id="ToxoDB:CSUI_005443"/>
<keyword evidence="16" id="KW-0576">Peroxisome</keyword>
<name>A0A2C6KTR0_9APIC</name>
<dbReference type="GO" id="GO:0061630">
    <property type="term" value="F:ubiquitin protein ligase activity"/>
    <property type="evidence" value="ECO:0007669"/>
    <property type="project" value="UniProtKB-EC"/>
</dbReference>
<dbReference type="EC" id="2.3.2.27" evidence="5"/>
<keyword evidence="12" id="KW-0862">Zinc</keyword>
<keyword evidence="13" id="KW-0653">Protein transport</keyword>
<evidence type="ECO:0000256" key="3">
    <source>
        <dbReference type="ARBA" id="ARBA00004906"/>
    </source>
</evidence>
<dbReference type="RefSeq" id="XP_067922403.1">
    <property type="nucleotide sequence ID" value="XM_068065619.1"/>
</dbReference>
<feature type="domain" description="Ig-like" evidence="18">
    <location>
        <begin position="432"/>
        <end position="468"/>
    </location>
</feature>
<accession>A0A2C6KTR0</accession>
<evidence type="ECO:0000256" key="10">
    <source>
        <dbReference type="ARBA" id="ARBA00022771"/>
    </source>
</evidence>
<reference evidence="19 20" key="1">
    <citation type="journal article" date="2017" name="Int. J. Parasitol.">
        <title>The genome of the protozoan parasite Cystoisospora suis and a reverse vaccinology approach to identify vaccine candidates.</title>
        <authorList>
            <person name="Palmieri N."/>
            <person name="Shrestha A."/>
            <person name="Ruttkowski B."/>
            <person name="Beck T."/>
            <person name="Vogl C."/>
            <person name="Tomley F."/>
            <person name="Blake D.P."/>
            <person name="Joachim A."/>
        </authorList>
    </citation>
    <scope>NUCLEOTIDE SEQUENCE [LARGE SCALE GENOMIC DNA]</scope>
    <source>
        <strain evidence="19 20">Wien I</strain>
    </source>
</reference>
<keyword evidence="20" id="KW-1185">Reference proteome</keyword>
<dbReference type="InterPro" id="IPR017907">
    <property type="entry name" value="Znf_RING_CS"/>
</dbReference>
<keyword evidence="14" id="KW-1133">Transmembrane helix</keyword>
<gene>
    <name evidence="19" type="ORF">CSUI_005443</name>
</gene>
<keyword evidence="9" id="KW-0479">Metal-binding</keyword>
<dbReference type="Pfam" id="PF04757">
    <property type="entry name" value="Pex2_Pex12"/>
    <property type="match status" value="1"/>
</dbReference>
<dbReference type="InterPro" id="IPR001841">
    <property type="entry name" value="Znf_RING"/>
</dbReference>
<comment type="caution">
    <text evidence="19">The sequence shown here is derived from an EMBL/GenBank/DDBJ whole genome shotgun (WGS) entry which is preliminary data.</text>
</comment>
<comment type="similarity">
    <text evidence="4">Belongs to the pex2/pex10/pex12 family.</text>
</comment>
<dbReference type="GO" id="GO:0016558">
    <property type="term" value="P:protein import into peroxisome matrix"/>
    <property type="evidence" value="ECO:0007669"/>
    <property type="project" value="InterPro"/>
</dbReference>
<keyword evidence="7" id="KW-0808">Transferase</keyword>
<evidence type="ECO:0000256" key="8">
    <source>
        <dbReference type="ARBA" id="ARBA00022692"/>
    </source>
</evidence>
<dbReference type="PROSITE" id="PS50835">
    <property type="entry name" value="IG_LIKE"/>
    <property type="match status" value="1"/>
</dbReference>
<evidence type="ECO:0000256" key="13">
    <source>
        <dbReference type="ARBA" id="ARBA00022927"/>
    </source>
</evidence>
<comment type="subcellular location">
    <subcellularLocation>
        <location evidence="2">Peroxisome membrane</location>
        <topology evidence="2">Multi-pass membrane protein</topology>
    </subcellularLocation>
</comment>
<dbReference type="OrthoDB" id="1701437at2759"/>
<keyword evidence="6" id="KW-0813">Transport</keyword>
<evidence type="ECO:0000313" key="20">
    <source>
        <dbReference type="Proteomes" id="UP000221165"/>
    </source>
</evidence>
<dbReference type="GO" id="GO:0008270">
    <property type="term" value="F:zinc ion binding"/>
    <property type="evidence" value="ECO:0007669"/>
    <property type="project" value="UniProtKB-KW"/>
</dbReference>
<dbReference type="SMART" id="SM00184">
    <property type="entry name" value="RING"/>
    <property type="match status" value="1"/>
</dbReference>
<evidence type="ECO:0000256" key="17">
    <source>
        <dbReference type="SAM" id="MobiDB-lite"/>
    </source>
</evidence>
<evidence type="ECO:0000256" key="7">
    <source>
        <dbReference type="ARBA" id="ARBA00022679"/>
    </source>
</evidence>
<dbReference type="EMBL" id="MIGC01002636">
    <property type="protein sequence ID" value="PHJ20717.1"/>
    <property type="molecule type" value="Genomic_DNA"/>
</dbReference>
<evidence type="ECO:0000256" key="15">
    <source>
        <dbReference type="ARBA" id="ARBA00023136"/>
    </source>
</evidence>
<feature type="region of interest" description="Disordered" evidence="17">
    <location>
        <begin position="96"/>
        <end position="116"/>
    </location>
</feature>
<dbReference type="PROSITE" id="PS00518">
    <property type="entry name" value="ZF_RING_1"/>
    <property type="match status" value="1"/>
</dbReference>
<evidence type="ECO:0000256" key="4">
    <source>
        <dbReference type="ARBA" id="ARBA00008704"/>
    </source>
</evidence>
<evidence type="ECO:0000256" key="12">
    <source>
        <dbReference type="ARBA" id="ARBA00022833"/>
    </source>
</evidence>
<feature type="region of interest" description="Disordered" evidence="17">
    <location>
        <begin position="411"/>
        <end position="446"/>
    </location>
</feature>
<dbReference type="GO" id="GO:0005778">
    <property type="term" value="C:peroxisomal membrane"/>
    <property type="evidence" value="ECO:0007669"/>
    <property type="project" value="UniProtKB-SubCell"/>
</dbReference>
<dbReference type="Proteomes" id="UP000221165">
    <property type="component" value="Unassembled WGS sequence"/>
</dbReference>
<comment type="catalytic activity">
    <reaction evidence="1">
        <text>S-ubiquitinyl-[E2 ubiquitin-conjugating enzyme]-L-cysteine + [acceptor protein]-L-lysine = [E2 ubiquitin-conjugating enzyme]-L-cysteine + N(6)-ubiquitinyl-[acceptor protein]-L-lysine.</text>
        <dbReference type="EC" id="2.3.2.27"/>
    </reaction>
</comment>
<evidence type="ECO:0000256" key="11">
    <source>
        <dbReference type="ARBA" id="ARBA00022786"/>
    </source>
</evidence>
<protein>
    <recommendedName>
        <fullName evidence="5">RING-type E3 ubiquitin transferase</fullName>
        <ecNumber evidence="5">2.3.2.27</ecNumber>
    </recommendedName>
</protein>
<dbReference type="PANTHER" id="PTHR23350">
    <property type="entry name" value="PEROXISOME ASSEMBLY PROTEIN 10"/>
    <property type="match status" value="1"/>
</dbReference>
<organism evidence="19 20">
    <name type="scientific">Cystoisospora suis</name>
    <dbReference type="NCBI Taxonomy" id="483139"/>
    <lineage>
        <taxon>Eukaryota</taxon>
        <taxon>Sar</taxon>
        <taxon>Alveolata</taxon>
        <taxon>Apicomplexa</taxon>
        <taxon>Conoidasida</taxon>
        <taxon>Coccidia</taxon>
        <taxon>Eucoccidiorida</taxon>
        <taxon>Eimeriorina</taxon>
        <taxon>Sarcocystidae</taxon>
        <taxon>Cystoisospora</taxon>
    </lineage>
</organism>
<comment type="pathway">
    <text evidence="3">Protein modification; protein ubiquitination.</text>
</comment>
<evidence type="ECO:0000313" key="19">
    <source>
        <dbReference type="EMBL" id="PHJ20717.1"/>
    </source>
</evidence>
<keyword evidence="10" id="KW-0863">Zinc-finger</keyword>
<proteinExistence type="inferred from homology"/>
<evidence type="ECO:0000256" key="2">
    <source>
        <dbReference type="ARBA" id="ARBA00004585"/>
    </source>
</evidence>
<evidence type="ECO:0000256" key="5">
    <source>
        <dbReference type="ARBA" id="ARBA00012483"/>
    </source>
</evidence>
<dbReference type="AlphaFoldDB" id="A0A2C6KTR0"/>
<evidence type="ECO:0000256" key="14">
    <source>
        <dbReference type="ARBA" id="ARBA00022989"/>
    </source>
</evidence>